<gene>
    <name evidence="12" type="ORF">BLNAU_4592</name>
</gene>
<feature type="binding site" evidence="9">
    <location>
        <position position="80"/>
    </location>
    <ligand>
        <name>ATP</name>
        <dbReference type="ChEBI" id="CHEBI:30616"/>
    </ligand>
</feature>
<evidence type="ECO:0000313" key="12">
    <source>
        <dbReference type="EMBL" id="KAK2960375.1"/>
    </source>
</evidence>
<organism evidence="12 13">
    <name type="scientific">Blattamonas nauphoetae</name>
    <dbReference type="NCBI Taxonomy" id="2049346"/>
    <lineage>
        <taxon>Eukaryota</taxon>
        <taxon>Metamonada</taxon>
        <taxon>Preaxostyla</taxon>
        <taxon>Oxymonadida</taxon>
        <taxon>Blattamonas</taxon>
    </lineage>
</organism>
<comment type="caution">
    <text evidence="12">The sequence shown here is derived from an EMBL/GenBank/DDBJ whole genome shotgun (WGS) entry which is preliminary data.</text>
</comment>
<dbReference type="EC" id="2.7.11.1" evidence="1"/>
<evidence type="ECO:0000259" key="11">
    <source>
        <dbReference type="PROSITE" id="PS50011"/>
    </source>
</evidence>
<dbReference type="GO" id="GO:0004674">
    <property type="term" value="F:protein serine/threonine kinase activity"/>
    <property type="evidence" value="ECO:0007669"/>
    <property type="project" value="UniProtKB-KW"/>
</dbReference>
<proteinExistence type="predicted"/>
<dbReference type="InterPro" id="IPR011009">
    <property type="entry name" value="Kinase-like_dom_sf"/>
</dbReference>
<evidence type="ECO:0000313" key="13">
    <source>
        <dbReference type="Proteomes" id="UP001281761"/>
    </source>
</evidence>
<evidence type="ECO:0000256" key="1">
    <source>
        <dbReference type="ARBA" id="ARBA00012513"/>
    </source>
</evidence>
<evidence type="ECO:0000256" key="7">
    <source>
        <dbReference type="ARBA" id="ARBA00047899"/>
    </source>
</evidence>
<dbReference type="InterPro" id="IPR051334">
    <property type="entry name" value="SRPK"/>
</dbReference>
<dbReference type="Gene3D" id="1.10.510.10">
    <property type="entry name" value="Transferase(Phosphotransferase) domain 1"/>
    <property type="match status" value="1"/>
</dbReference>
<evidence type="ECO:0000256" key="2">
    <source>
        <dbReference type="ARBA" id="ARBA00022527"/>
    </source>
</evidence>
<comment type="catalytic activity">
    <reaction evidence="8">
        <text>L-seryl-[protein] + ATP = O-phospho-L-seryl-[protein] + ADP + H(+)</text>
        <dbReference type="Rhea" id="RHEA:17989"/>
        <dbReference type="Rhea" id="RHEA-COMP:9863"/>
        <dbReference type="Rhea" id="RHEA-COMP:11604"/>
        <dbReference type="ChEBI" id="CHEBI:15378"/>
        <dbReference type="ChEBI" id="CHEBI:29999"/>
        <dbReference type="ChEBI" id="CHEBI:30616"/>
        <dbReference type="ChEBI" id="CHEBI:83421"/>
        <dbReference type="ChEBI" id="CHEBI:456216"/>
        <dbReference type="EC" id="2.7.11.1"/>
    </reaction>
</comment>
<keyword evidence="13" id="KW-1185">Reference proteome</keyword>
<dbReference type="PROSITE" id="PS50011">
    <property type="entry name" value="PROTEIN_KINASE_DOM"/>
    <property type="match status" value="1"/>
</dbReference>
<keyword evidence="10" id="KW-0175">Coiled coil</keyword>
<dbReference type="Proteomes" id="UP001281761">
    <property type="component" value="Unassembled WGS sequence"/>
</dbReference>
<dbReference type="PANTHER" id="PTHR47634">
    <property type="entry name" value="PROTEIN KINASE DOMAIN-CONTAINING PROTEIN-RELATED"/>
    <property type="match status" value="1"/>
</dbReference>
<dbReference type="InterPro" id="IPR008271">
    <property type="entry name" value="Ser/Thr_kinase_AS"/>
</dbReference>
<evidence type="ECO:0000256" key="9">
    <source>
        <dbReference type="PROSITE-ProRule" id="PRU10141"/>
    </source>
</evidence>
<dbReference type="PROSITE" id="PS00108">
    <property type="entry name" value="PROTEIN_KINASE_ST"/>
    <property type="match status" value="1"/>
</dbReference>
<keyword evidence="3 12" id="KW-0808">Transferase</keyword>
<dbReference type="Pfam" id="PF00069">
    <property type="entry name" value="Pkinase"/>
    <property type="match status" value="1"/>
</dbReference>
<dbReference type="PROSITE" id="PS00107">
    <property type="entry name" value="PROTEIN_KINASE_ATP"/>
    <property type="match status" value="1"/>
</dbReference>
<dbReference type="PANTHER" id="PTHR47634:SF9">
    <property type="entry name" value="PROTEIN KINASE DOMAIN-CONTAINING PROTEIN-RELATED"/>
    <property type="match status" value="1"/>
</dbReference>
<keyword evidence="6 9" id="KW-0067">ATP-binding</keyword>
<evidence type="ECO:0000256" key="5">
    <source>
        <dbReference type="ARBA" id="ARBA00022777"/>
    </source>
</evidence>
<keyword evidence="4 9" id="KW-0547">Nucleotide-binding</keyword>
<dbReference type="InterPro" id="IPR017441">
    <property type="entry name" value="Protein_kinase_ATP_BS"/>
</dbReference>
<dbReference type="EMBL" id="JARBJD010000023">
    <property type="protein sequence ID" value="KAK2960375.1"/>
    <property type="molecule type" value="Genomic_DNA"/>
</dbReference>
<dbReference type="SMART" id="SM00220">
    <property type="entry name" value="S_TKc"/>
    <property type="match status" value="1"/>
</dbReference>
<evidence type="ECO:0000256" key="6">
    <source>
        <dbReference type="ARBA" id="ARBA00022840"/>
    </source>
</evidence>
<keyword evidence="2 12" id="KW-0723">Serine/threonine-protein kinase</keyword>
<accession>A0ABQ9Y9G6</accession>
<reference evidence="12 13" key="1">
    <citation type="journal article" date="2022" name="bioRxiv">
        <title>Genomics of Preaxostyla Flagellates Illuminates Evolutionary Transitions and the Path Towards Mitochondrial Loss.</title>
        <authorList>
            <person name="Novak L.V.F."/>
            <person name="Treitli S.C."/>
            <person name="Pyrih J."/>
            <person name="Halakuc P."/>
            <person name="Pipaliya S.V."/>
            <person name="Vacek V."/>
            <person name="Brzon O."/>
            <person name="Soukal P."/>
            <person name="Eme L."/>
            <person name="Dacks J.B."/>
            <person name="Karnkowska A."/>
            <person name="Elias M."/>
            <person name="Hampl V."/>
        </authorList>
    </citation>
    <scope>NUCLEOTIDE SEQUENCE [LARGE SCALE GENOMIC DNA]</scope>
    <source>
        <strain evidence="12">NAU3</strain>
        <tissue evidence="12">Gut</tissue>
    </source>
</reference>
<feature type="domain" description="Protein kinase" evidence="11">
    <location>
        <begin position="45"/>
        <end position="472"/>
    </location>
</feature>
<comment type="catalytic activity">
    <reaction evidence="7">
        <text>L-threonyl-[protein] + ATP = O-phospho-L-threonyl-[protein] + ADP + H(+)</text>
        <dbReference type="Rhea" id="RHEA:46608"/>
        <dbReference type="Rhea" id="RHEA-COMP:11060"/>
        <dbReference type="Rhea" id="RHEA-COMP:11605"/>
        <dbReference type="ChEBI" id="CHEBI:15378"/>
        <dbReference type="ChEBI" id="CHEBI:30013"/>
        <dbReference type="ChEBI" id="CHEBI:30616"/>
        <dbReference type="ChEBI" id="CHEBI:61977"/>
        <dbReference type="ChEBI" id="CHEBI:456216"/>
        <dbReference type="EC" id="2.7.11.1"/>
    </reaction>
</comment>
<dbReference type="Gene3D" id="3.30.200.20">
    <property type="entry name" value="Phosphorylase Kinase, domain 1"/>
    <property type="match status" value="1"/>
</dbReference>
<dbReference type="InterPro" id="IPR000719">
    <property type="entry name" value="Prot_kinase_dom"/>
</dbReference>
<evidence type="ECO:0000256" key="3">
    <source>
        <dbReference type="ARBA" id="ARBA00022679"/>
    </source>
</evidence>
<evidence type="ECO:0000256" key="8">
    <source>
        <dbReference type="ARBA" id="ARBA00048679"/>
    </source>
</evidence>
<evidence type="ECO:0000256" key="4">
    <source>
        <dbReference type="ARBA" id="ARBA00022741"/>
    </source>
</evidence>
<protein>
    <recommendedName>
        <fullName evidence="1">non-specific serine/threonine protein kinase</fullName>
        <ecNumber evidence="1">2.7.11.1</ecNumber>
    </recommendedName>
</protein>
<dbReference type="SUPFAM" id="SSF56112">
    <property type="entry name" value="Protein kinase-like (PK-like)"/>
    <property type="match status" value="1"/>
</dbReference>
<evidence type="ECO:0000256" key="10">
    <source>
        <dbReference type="SAM" id="Coils"/>
    </source>
</evidence>
<name>A0ABQ9Y9G6_9EUKA</name>
<feature type="coiled-coil region" evidence="10">
    <location>
        <begin position="583"/>
        <end position="610"/>
    </location>
</feature>
<keyword evidence="5 12" id="KW-0418">Kinase</keyword>
<sequence>MAFPSPTERKPFLKCKIDFDQESKEDYRNGGYHEVFIGDVLNQQYKVCHKLGWGHFSTVWLCEILDSRRSPFPNKFVAIKIVRSQPNYTKAAKEEISMLKTITECDKENSNHVSHLLDFFSVTGRNGTHHCLVFETLGLNILNLLRLYDPTSLPQETFSVMYRTFPRIYGVPQPIVKLICIQTLRALHYLHSPPISLIHTDLKPENILLEWPVVFCIDDRQGIKNADAFFGDCNPDHDIHRHSKFKKYRIKLSDFGNSIHSPESGMAVLEKGPHAHSLLFQKPPYPPHRIQTRQYRAPESILGCTPSPGTDLWSFGCMAFELVTGRVLFNPRGKGEGDLEWNDGYDDQDDNSAYDRDDDHLTLVKAILHTDPPEKLLNAGFWSEDLFDIFTRQQRRGIKRKERELADLIMGWTKVEKELIIQQKQIDINQPNARELIYPTPVLQFEAFLLKCLTWSPVDRYSAFELLNDDWLKLTTDDYEFDGLNLIQSTTNPPSPPKRPKHRYQSGFDLARLPVRAVDLSGIVDLPWSEQTLVGEPDIGMHLDATGQKVPFISGPPEEVAPSEVQTLCEEVSEIVPKMDNRLERLVNLLSNKSSQMEAKESEMEKDEDEHRIVKCNDDKSLSELLPALLKQKELLDRVLPLLKRDEEKE</sequence>